<keyword evidence="2" id="KW-1185">Reference proteome</keyword>
<dbReference type="AlphaFoldDB" id="A0A420ELK9"/>
<accession>A0A420ELK9</accession>
<reference evidence="1 2" key="1">
    <citation type="submission" date="2018-09" db="EMBL/GenBank/DDBJ databases">
        <authorList>
            <person name="Wang Z."/>
        </authorList>
    </citation>
    <scope>NUCLEOTIDE SEQUENCE [LARGE SCALE GENOMIC DNA]</scope>
    <source>
        <strain evidence="1 2">ALS 81</strain>
    </source>
</reference>
<name>A0A420ELK9_9ALTE</name>
<proteinExistence type="predicted"/>
<organism evidence="1 2">
    <name type="scientific">Alginatibacterium sediminis</name>
    <dbReference type="NCBI Taxonomy" id="2164068"/>
    <lineage>
        <taxon>Bacteria</taxon>
        <taxon>Pseudomonadati</taxon>
        <taxon>Pseudomonadota</taxon>
        <taxon>Gammaproteobacteria</taxon>
        <taxon>Alteromonadales</taxon>
        <taxon>Alteromonadaceae</taxon>
        <taxon>Alginatibacterium</taxon>
    </lineage>
</organism>
<dbReference type="EMBL" id="RAQO01000002">
    <property type="protein sequence ID" value="RKF21530.1"/>
    <property type="molecule type" value="Genomic_DNA"/>
</dbReference>
<gene>
    <name evidence="1" type="ORF">DBZ36_02455</name>
</gene>
<dbReference type="Proteomes" id="UP000286482">
    <property type="component" value="Unassembled WGS sequence"/>
</dbReference>
<evidence type="ECO:0000313" key="1">
    <source>
        <dbReference type="EMBL" id="RKF21530.1"/>
    </source>
</evidence>
<protein>
    <submittedName>
        <fullName evidence="1">Uncharacterized protein</fullName>
    </submittedName>
</protein>
<evidence type="ECO:0000313" key="2">
    <source>
        <dbReference type="Proteomes" id="UP000286482"/>
    </source>
</evidence>
<sequence>MPLTRPKPQENTKKYYLSRLREIKALKMVLLFSYCALRQDLLVPNIIQSLLGTTHKCKKATNGRLQNFKP</sequence>
<comment type="caution">
    <text evidence="1">The sequence shown here is derived from an EMBL/GenBank/DDBJ whole genome shotgun (WGS) entry which is preliminary data.</text>
</comment>